<dbReference type="KEGG" id="meh:M301_0871"/>
<keyword evidence="3 6" id="KW-0808">Transferase</keyword>
<evidence type="ECO:0000313" key="7">
    <source>
        <dbReference type="Proteomes" id="UP000000383"/>
    </source>
</evidence>
<evidence type="ECO:0000256" key="4">
    <source>
        <dbReference type="ARBA" id="ARBA00022691"/>
    </source>
</evidence>
<organism evidence="6 7">
    <name type="scientific">Methylotenera versatilis (strain 301)</name>
    <dbReference type="NCBI Taxonomy" id="666681"/>
    <lineage>
        <taxon>Bacteria</taxon>
        <taxon>Pseudomonadati</taxon>
        <taxon>Pseudomonadota</taxon>
        <taxon>Betaproteobacteria</taxon>
        <taxon>Nitrosomonadales</taxon>
        <taxon>Methylophilaceae</taxon>
        <taxon>Methylotenera</taxon>
    </lineage>
</organism>
<evidence type="ECO:0000313" key="6">
    <source>
        <dbReference type="EMBL" id="ADI29255.1"/>
    </source>
</evidence>
<dbReference type="Gene3D" id="3.40.50.150">
    <property type="entry name" value="Vaccinia Virus protein VP39"/>
    <property type="match status" value="1"/>
</dbReference>
<dbReference type="Pfam" id="PF02353">
    <property type="entry name" value="CMAS"/>
    <property type="match status" value="1"/>
</dbReference>
<keyword evidence="4" id="KW-0949">S-adenosyl-L-methionine</keyword>
<dbReference type="CDD" id="cd02440">
    <property type="entry name" value="AdoMet_MTases"/>
    <property type="match status" value="1"/>
</dbReference>
<keyword evidence="5" id="KW-0443">Lipid metabolism</keyword>
<dbReference type="PANTHER" id="PTHR43667">
    <property type="entry name" value="CYCLOPROPANE-FATTY-ACYL-PHOSPHOLIPID SYNTHASE"/>
    <property type="match status" value="1"/>
</dbReference>
<dbReference type="GO" id="GO:0032259">
    <property type="term" value="P:methylation"/>
    <property type="evidence" value="ECO:0007669"/>
    <property type="project" value="UniProtKB-KW"/>
</dbReference>
<keyword evidence="7" id="KW-1185">Reference proteome</keyword>
<dbReference type="OrthoDB" id="9782855at2"/>
<dbReference type="InterPro" id="IPR050723">
    <property type="entry name" value="CFA/CMAS"/>
</dbReference>
<dbReference type="InterPro" id="IPR029063">
    <property type="entry name" value="SAM-dependent_MTases_sf"/>
</dbReference>
<dbReference type="HOGENOM" id="CLU_026434_3_0_4"/>
<dbReference type="EC" id="2.1.1.79" evidence="6"/>
<keyword evidence="2 6" id="KW-0489">Methyltransferase</keyword>
<dbReference type="SUPFAM" id="SSF53335">
    <property type="entry name" value="S-adenosyl-L-methionine-dependent methyltransferases"/>
    <property type="match status" value="1"/>
</dbReference>
<comment type="similarity">
    <text evidence="1">Belongs to the CFA/CMAS family.</text>
</comment>
<reference evidence="6 7" key="2">
    <citation type="journal article" date="2011" name="J. Bacteriol.">
        <title>Genomes of three methylotrophs from a single niche uncover genetic and metabolic divergence of Methylophilaceae.</title>
        <authorList>
            <person name="Lapidus A."/>
            <person name="Clum A."/>
            <person name="Labutti K."/>
            <person name="Kaluzhnaya M.G."/>
            <person name="Lim S."/>
            <person name="Beck D.A."/>
            <person name="Glavina Del Rio T."/>
            <person name="Nolan M."/>
            <person name="Mavromatis K."/>
            <person name="Huntemann M."/>
            <person name="Lucas S."/>
            <person name="Lidstrom M.E."/>
            <person name="Ivanova N."/>
            <person name="Chistoserdova L."/>
        </authorList>
    </citation>
    <scope>NUCLEOTIDE SEQUENCE [LARGE SCALE GENOMIC DNA]</scope>
    <source>
        <strain evidence="6 7">301</strain>
    </source>
</reference>
<dbReference type="EMBL" id="CP002056">
    <property type="protein sequence ID" value="ADI29255.1"/>
    <property type="molecule type" value="Genomic_DNA"/>
</dbReference>
<dbReference type="GO" id="GO:0008610">
    <property type="term" value="P:lipid biosynthetic process"/>
    <property type="evidence" value="ECO:0007669"/>
    <property type="project" value="InterPro"/>
</dbReference>
<dbReference type="Proteomes" id="UP000000383">
    <property type="component" value="Chromosome"/>
</dbReference>
<reference evidence="7" key="1">
    <citation type="submission" date="2010-05" db="EMBL/GenBank/DDBJ databases">
        <title>Complete sequence of Methylotenera sp. 301.</title>
        <authorList>
            <person name="Lucas S."/>
            <person name="Copeland A."/>
            <person name="Lapidus A."/>
            <person name="Cheng J.-F."/>
            <person name="Bruce D."/>
            <person name="Goodwin L."/>
            <person name="Pitluck S."/>
            <person name="Clum A."/>
            <person name="Land M."/>
            <person name="Hauser L."/>
            <person name="Kyrpides N."/>
            <person name="Ivanova N."/>
            <person name="Chistoservova L."/>
            <person name="Kalyuzhnaya M."/>
            <person name="Woyke T."/>
        </authorList>
    </citation>
    <scope>NUCLEOTIDE SEQUENCE [LARGE SCALE GENOMIC DNA]</scope>
    <source>
        <strain evidence="7">301</strain>
    </source>
</reference>
<dbReference type="PIRSF" id="PIRSF003085">
    <property type="entry name" value="CMAS"/>
    <property type="match status" value="1"/>
</dbReference>
<evidence type="ECO:0000256" key="1">
    <source>
        <dbReference type="ARBA" id="ARBA00010815"/>
    </source>
</evidence>
<proteinExistence type="inferred from homology"/>
<dbReference type="AlphaFoldDB" id="D7DPL1"/>
<evidence type="ECO:0000256" key="5">
    <source>
        <dbReference type="ARBA" id="ARBA00023098"/>
    </source>
</evidence>
<dbReference type="InterPro" id="IPR003333">
    <property type="entry name" value="CMAS"/>
</dbReference>
<dbReference type="eggNOG" id="COG2230">
    <property type="taxonomic scope" value="Bacteria"/>
</dbReference>
<dbReference type="GO" id="GO:0008825">
    <property type="term" value="F:cyclopropane-fatty-acyl-phospholipid synthase activity"/>
    <property type="evidence" value="ECO:0007669"/>
    <property type="project" value="UniProtKB-EC"/>
</dbReference>
<dbReference type="STRING" id="666681.M301_0871"/>
<dbReference type="RefSeq" id="WP_013147571.1">
    <property type="nucleotide sequence ID" value="NC_014207.1"/>
</dbReference>
<accession>D7DPL1</accession>
<evidence type="ECO:0000256" key="3">
    <source>
        <dbReference type="ARBA" id="ARBA00022679"/>
    </source>
</evidence>
<gene>
    <name evidence="6" type="ordered locus">M301_0871</name>
</gene>
<dbReference type="PANTHER" id="PTHR43667:SF1">
    <property type="entry name" value="CYCLOPROPANE-FATTY-ACYL-PHOSPHOLIPID SYNTHASE"/>
    <property type="match status" value="1"/>
</dbReference>
<sequence>MASQADIAHHYDVDNDFFALFLDKKYRAYSCGVWKKAITLEQAQEDKFDRLCRYANVTQGHDVIEIGCGWGGLMNTVLDKYPNTSVHGLTLSTEQFEFINSASRPNLSLDLRSWQDYIPPERKFDSIISIGAFEHFASFEDQAESRQRDIYKTFFDWCLSVSTSEAQIGLQTIVIARAPNSLSELRDSRYLLDKVFPGSALPSISDIQAAIVDKYEISAVHRIGLDYARTLFEWNKRLEFNQNKIVERYGQELFDHYRTYFDAARRSFETGYVDLYQVSLRRAKPLRILSK</sequence>
<name>D7DPL1_METV0</name>
<evidence type="ECO:0000256" key="2">
    <source>
        <dbReference type="ARBA" id="ARBA00022603"/>
    </source>
</evidence>
<protein>
    <submittedName>
        <fullName evidence="6">Cyclopropane-fatty-acyl-phospholipid synthase</fullName>
        <ecNumber evidence="6">2.1.1.79</ecNumber>
    </submittedName>
</protein>